<sequence>MLRNRIRAVAMYIESATRLMHSSLLLVRQSRPLLGLKYDLWKVEEVYYDVMVRGLSSSEDSLEDQGLQVQRGPHISALSSSLGLTNNL</sequence>
<accession>A0AAN7QFJ8</accession>
<dbReference type="EMBL" id="JAXIOK010000007">
    <property type="protein sequence ID" value="KAK4765813.1"/>
    <property type="molecule type" value="Genomic_DNA"/>
</dbReference>
<organism evidence="1 2">
    <name type="scientific">Trapa incisa</name>
    <dbReference type="NCBI Taxonomy" id="236973"/>
    <lineage>
        <taxon>Eukaryota</taxon>
        <taxon>Viridiplantae</taxon>
        <taxon>Streptophyta</taxon>
        <taxon>Embryophyta</taxon>
        <taxon>Tracheophyta</taxon>
        <taxon>Spermatophyta</taxon>
        <taxon>Magnoliopsida</taxon>
        <taxon>eudicotyledons</taxon>
        <taxon>Gunneridae</taxon>
        <taxon>Pentapetalae</taxon>
        <taxon>rosids</taxon>
        <taxon>malvids</taxon>
        <taxon>Myrtales</taxon>
        <taxon>Lythraceae</taxon>
        <taxon>Trapa</taxon>
    </lineage>
</organism>
<dbReference type="Proteomes" id="UP001345219">
    <property type="component" value="Chromosome 7"/>
</dbReference>
<protein>
    <submittedName>
        <fullName evidence="1">Uncharacterized protein</fullName>
    </submittedName>
</protein>
<comment type="caution">
    <text evidence="1">The sequence shown here is derived from an EMBL/GenBank/DDBJ whole genome shotgun (WGS) entry which is preliminary data.</text>
</comment>
<keyword evidence="2" id="KW-1185">Reference proteome</keyword>
<reference evidence="1 2" key="1">
    <citation type="journal article" date="2023" name="Hortic Res">
        <title>Pangenome of water caltrop reveals structural variations and asymmetric subgenome divergence after allopolyploidization.</title>
        <authorList>
            <person name="Zhang X."/>
            <person name="Chen Y."/>
            <person name="Wang L."/>
            <person name="Yuan Y."/>
            <person name="Fang M."/>
            <person name="Shi L."/>
            <person name="Lu R."/>
            <person name="Comes H.P."/>
            <person name="Ma Y."/>
            <person name="Chen Y."/>
            <person name="Huang G."/>
            <person name="Zhou Y."/>
            <person name="Zheng Z."/>
            <person name="Qiu Y."/>
        </authorList>
    </citation>
    <scope>NUCLEOTIDE SEQUENCE [LARGE SCALE GENOMIC DNA]</scope>
    <source>
        <tissue evidence="1">Roots</tissue>
    </source>
</reference>
<dbReference type="Gene3D" id="1.20.58.200">
    <property type="entry name" value="Translin, domain 2"/>
    <property type="match status" value="1"/>
</dbReference>
<evidence type="ECO:0000313" key="2">
    <source>
        <dbReference type="Proteomes" id="UP001345219"/>
    </source>
</evidence>
<evidence type="ECO:0000313" key="1">
    <source>
        <dbReference type="EMBL" id="KAK4765813.1"/>
    </source>
</evidence>
<gene>
    <name evidence="1" type="ORF">SAY87_007455</name>
</gene>
<dbReference type="InterPro" id="IPR016069">
    <property type="entry name" value="Translin_C"/>
</dbReference>
<dbReference type="AlphaFoldDB" id="A0AAN7QFJ8"/>
<name>A0AAN7QFJ8_9MYRT</name>
<proteinExistence type="predicted"/>
<dbReference type="GO" id="GO:0043565">
    <property type="term" value="F:sequence-specific DNA binding"/>
    <property type="evidence" value="ECO:0007669"/>
    <property type="project" value="InterPro"/>
</dbReference>